<comment type="caution">
    <text evidence="1">The sequence shown here is derived from an EMBL/GenBank/DDBJ whole genome shotgun (WGS) entry which is preliminary data.</text>
</comment>
<reference evidence="1 2" key="1">
    <citation type="journal article" date="2019" name="Int. J. Syst. Evol. Microbiol.">
        <title>The Global Catalogue of Microorganisms (GCM) 10K type strain sequencing project: providing services to taxonomists for standard genome sequencing and annotation.</title>
        <authorList>
            <consortium name="The Broad Institute Genomics Platform"/>
            <consortium name="The Broad Institute Genome Sequencing Center for Infectious Disease"/>
            <person name="Wu L."/>
            <person name="Ma J."/>
        </authorList>
    </citation>
    <scope>NUCLEOTIDE SEQUENCE [LARGE SCALE GENOMIC DNA]</scope>
    <source>
        <strain evidence="1 2">JCM 16021</strain>
    </source>
</reference>
<dbReference type="Gene3D" id="3.40.50.150">
    <property type="entry name" value="Vaccinia Virus protein VP39"/>
    <property type="match status" value="1"/>
</dbReference>
<proteinExistence type="predicted"/>
<dbReference type="GO" id="GO:0032259">
    <property type="term" value="P:methylation"/>
    <property type="evidence" value="ECO:0007669"/>
    <property type="project" value="UniProtKB-KW"/>
</dbReference>
<keyword evidence="1" id="KW-0808">Transferase</keyword>
<dbReference type="SUPFAM" id="SSF53335">
    <property type="entry name" value="S-adenosyl-L-methionine-dependent methyltransferases"/>
    <property type="match status" value="1"/>
</dbReference>
<accession>A0ABN2YIC7</accession>
<keyword evidence="1" id="KW-0489">Methyltransferase</keyword>
<name>A0ABN2YIC7_9ACTN</name>
<dbReference type="EMBL" id="BAAAQQ010000012">
    <property type="protein sequence ID" value="GAA2127191.1"/>
    <property type="molecule type" value="Genomic_DNA"/>
</dbReference>
<dbReference type="Pfam" id="PF13489">
    <property type="entry name" value="Methyltransf_23"/>
    <property type="match status" value="1"/>
</dbReference>
<evidence type="ECO:0000313" key="2">
    <source>
        <dbReference type="Proteomes" id="UP001500575"/>
    </source>
</evidence>
<dbReference type="RefSeq" id="WP_344304222.1">
    <property type="nucleotide sequence ID" value="NZ_BAAAQQ010000012.1"/>
</dbReference>
<gene>
    <name evidence="1" type="ORF">GCM10009843_26370</name>
</gene>
<organism evidence="1 2">
    <name type="scientific">Nocardioides bigeumensis</name>
    <dbReference type="NCBI Taxonomy" id="433657"/>
    <lineage>
        <taxon>Bacteria</taxon>
        <taxon>Bacillati</taxon>
        <taxon>Actinomycetota</taxon>
        <taxon>Actinomycetes</taxon>
        <taxon>Propionibacteriales</taxon>
        <taxon>Nocardioidaceae</taxon>
        <taxon>Nocardioides</taxon>
    </lineage>
</organism>
<sequence length="318" mass="35501">MPDEIAASAGGCVVCGPEAPSTPFVLTESMFGSGERFDYHRCDVCGSMQIDVVPEDLARHYDPGLYSSFNVPDVIGPRWQGSRTVRALWALRGRVHLATGLAGTGMPWLREAGAKQGDRVLDLGCGDGHELSRMRKLGFRRLEGADPFLDVPEKTINGVRIVKAYHQDLPVDSRYDLVVMHHAFEHVPDPRATLRSVRRVLAEGGSLLVRMPVMGQEAWDEYGVDWAQLDPPRHLVVYTLDGARRLFEEEGFRVVRTFFDSHAYQFVWSDMVRRGIPFADAAAQDVDPDRLAGWEQRAARLNAEGRGDQAGYVLEPLR</sequence>
<dbReference type="CDD" id="cd02440">
    <property type="entry name" value="AdoMet_MTases"/>
    <property type="match status" value="1"/>
</dbReference>
<dbReference type="InterPro" id="IPR029063">
    <property type="entry name" value="SAM-dependent_MTases_sf"/>
</dbReference>
<dbReference type="GO" id="GO:0008168">
    <property type="term" value="F:methyltransferase activity"/>
    <property type="evidence" value="ECO:0007669"/>
    <property type="project" value="UniProtKB-KW"/>
</dbReference>
<protein>
    <submittedName>
        <fullName evidence="1">Class I SAM-dependent methyltransferase</fullName>
    </submittedName>
</protein>
<evidence type="ECO:0000313" key="1">
    <source>
        <dbReference type="EMBL" id="GAA2127191.1"/>
    </source>
</evidence>
<dbReference type="PANTHER" id="PTHR43861">
    <property type="entry name" value="TRANS-ACONITATE 2-METHYLTRANSFERASE-RELATED"/>
    <property type="match status" value="1"/>
</dbReference>
<keyword evidence="2" id="KW-1185">Reference proteome</keyword>
<dbReference type="Proteomes" id="UP001500575">
    <property type="component" value="Unassembled WGS sequence"/>
</dbReference>